<dbReference type="Proteomes" id="UP001608902">
    <property type="component" value="Unassembled WGS sequence"/>
</dbReference>
<name>A0ABD6EDR5_9BILA</name>
<accession>A0ABD6EDR5</accession>
<evidence type="ECO:0000313" key="1">
    <source>
        <dbReference type="EMBL" id="MFH4977412.1"/>
    </source>
</evidence>
<protein>
    <submittedName>
        <fullName evidence="1">Uncharacterized protein</fullName>
    </submittedName>
</protein>
<keyword evidence="2" id="KW-1185">Reference proteome</keyword>
<dbReference type="EMBL" id="JBGFUD010002286">
    <property type="protein sequence ID" value="MFH4977412.1"/>
    <property type="molecule type" value="Genomic_DNA"/>
</dbReference>
<gene>
    <name evidence="1" type="ORF">AB6A40_004121</name>
</gene>
<proteinExistence type="predicted"/>
<sequence>MKFINSKDSR</sequence>
<reference evidence="1 2" key="1">
    <citation type="submission" date="2024-08" db="EMBL/GenBank/DDBJ databases">
        <title>Gnathostoma spinigerum genome.</title>
        <authorList>
            <person name="Gonzalez-Bertolin B."/>
            <person name="Monzon S."/>
            <person name="Zaballos A."/>
            <person name="Jimenez P."/>
            <person name="Dekumyoy P."/>
            <person name="Varona S."/>
            <person name="Cuesta I."/>
            <person name="Sumanam S."/>
            <person name="Adisakwattana P."/>
            <person name="Gasser R.B."/>
            <person name="Hernandez-Gonzalez A."/>
            <person name="Young N.D."/>
            <person name="Perteguer M.J."/>
        </authorList>
    </citation>
    <scope>NUCLEOTIDE SEQUENCE [LARGE SCALE GENOMIC DNA]</scope>
    <source>
        <strain evidence="1">AL3</strain>
        <tissue evidence="1">Liver</tissue>
    </source>
</reference>
<evidence type="ECO:0000313" key="2">
    <source>
        <dbReference type="Proteomes" id="UP001608902"/>
    </source>
</evidence>
<comment type="caution">
    <text evidence="1">The sequence shown here is derived from an EMBL/GenBank/DDBJ whole genome shotgun (WGS) entry which is preliminary data.</text>
</comment>
<organism evidence="1 2">
    <name type="scientific">Gnathostoma spinigerum</name>
    <dbReference type="NCBI Taxonomy" id="75299"/>
    <lineage>
        <taxon>Eukaryota</taxon>
        <taxon>Metazoa</taxon>
        <taxon>Ecdysozoa</taxon>
        <taxon>Nematoda</taxon>
        <taxon>Chromadorea</taxon>
        <taxon>Rhabditida</taxon>
        <taxon>Spirurina</taxon>
        <taxon>Gnathostomatomorpha</taxon>
        <taxon>Gnathostomatoidea</taxon>
        <taxon>Gnathostomatidae</taxon>
        <taxon>Gnathostoma</taxon>
    </lineage>
</organism>